<keyword evidence="5 8" id="KW-0694">RNA-binding</keyword>
<comment type="similarity">
    <text evidence="3 9">Belongs to the pseudouridine synthase RluA family.</text>
</comment>
<dbReference type="SMART" id="SM00363">
    <property type="entry name" value="S4"/>
    <property type="match status" value="1"/>
</dbReference>
<protein>
    <recommendedName>
        <fullName evidence="9">Pseudouridine synthase</fullName>
        <ecNumber evidence="9">5.4.99.-</ecNumber>
    </recommendedName>
</protein>
<comment type="catalytic activity">
    <reaction evidence="9">
        <text>a uridine in RNA = a pseudouridine in RNA</text>
        <dbReference type="Rhea" id="RHEA:48348"/>
        <dbReference type="Rhea" id="RHEA-COMP:12068"/>
        <dbReference type="Rhea" id="RHEA-COMP:12069"/>
        <dbReference type="ChEBI" id="CHEBI:65314"/>
        <dbReference type="ChEBI" id="CHEBI:65315"/>
    </reaction>
</comment>
<dbReference type="CDD" id="cd02869">
    <property type="entry name" value="PseudoU_synth_RluA_like"/>
    <property type="match status" value="1"/>
</dbReference>
<dbReference type="AlphaFoldDB" id="A0A918N9U6"/>
<reference evidence="11" key="2">
    <citation type="submission" date="2020-09" db="EMBL/GenBank/DDBJ databases">
        <authorList>
            <person name="Sun Q."/>
            <person name="Kim S."/>
        </authorList>
    </citation>
    <scope>NUCLEOTIDE SEQUENCE</scope>
    <source>
        <strain evidence="11">KCTC 22169</strain>
    </source>
</reference>
<evidence type="ECO:0000256" key="7">
    <source>
        <dbReference type="PIRSR" id="PIRSR606225-1"/>
    </source>
</evidence>
<dbReference type="InterPro" id="IPR002942">
    <property type="entry name" value="S4_RNA-bd"/>
</dbReference>
<comment type="caution">
    <text evidence="11">The sequence shown here is derived from an EMBL/GenBank/DDBJ whole genome shotgun (WGS) entry which is preliminary data.</text>
</comment>
<accession>A0A918N9U6</accession>
<evidence type="ECO:0000256" key="8">
    <source>
        <dbReference type="PROSITE-ProRule" id="PRU00182"/>
    </source>
</evidence>
<dbReference type="NCBIfam" id="TIGR00005">
    <property type="entry name" value="rluA_subfam"/>
    <property type="match status" value="1"/>
</dbReference>
<dbReference type="PANTHER" id="PTHR21600:SF92">
    <property type="entry name" value="RIBOSOMAL LARGE SUBUNIT PSEUDOURIDINE SYNTHASE C"/>
    <property type="match status" value="1"/>
</dbReference>
<dbReference type="SUPFAM" id="SSF55120">
    <property type="entry name" value="Pseudouridine synthase"/>
    <property type="match status" value="1"/>
</dbReference>
<dbReference type="PANTHER" id="PTHR21600">
    <property type="entry name" value="MITOCHONDRIAL RNA PSEUDOURIDINE SYNTHASE"/>
    <property type="match status" value="1"/>
</dbReference>
<dbReference type="InterPro" id="IPR036986">
    <property type="entry name" value="S4_RNA-bd_sf"/>
</dbReference>
<dbReference type="GO" id="GO:0000455">
    <property type="term" value="P:enzyme-directed rRNA pseudouridine synthesis"/>
    <property type="evidence" value="ECO:0007669"/>
    <property type="project" value="TreeGrafter"/>
</dbReference>
<name>A0A918N9U6_9GAMM</name>
<keyword evidence="6 9" id="KW-0413">Isomerase</keyword>
<evidence type="ECO:0000259" key="10">
    <source>
        <dbReference type="SMART" id="SM00363"/>
    </source>
</evidence>
<dbReference type="PROSITE" id="PS01129">
    <property type="entry name" value="PSI_RLU"/>
    <property type="match status" value="1"/>
</dbReference>
<evidence type="ECO:0000256" key="2">
    <source>
        <dbReference type="ARBA" id="ARBA00002876"/>
    </source>
</evidence>
<dbReference type="InterPro" id="IPR006224">
    <property type="entry name" value="PsdUridine_synth_RluA-like_CS"/>
</dbReference>
<comment type="catalytic activity">
    <reaction evidence="1">
        <text>uridine(955/2504/2580) in 23S rRNA = pseudouridine(955/2504/2580) in 23S rRNA</text>
        <dbReference type="Rhea" id="RHEA:42528"/>
        <dbReference type="Rhea" id="RHEA-COMP:10099"/>
        <dbReference type="Rhea" id="RHEA-COMP:10100"/>
        <dbReference type="ChEBI" id="CHEBI:65314"/>
        <dbReference type="ChEBI" id="CHEBI:65315"/>
        <dbReference type="EC" id="5.4.99.24"/>
    </reaction>
</comment>
<evidence type="ECO:0000256" key="6">
    <source>
        <dbReference type="ARBA" id="ARBA00023235"/>
    </source>
</evidence>
<dbReference type="Gene3D" id="3.10.290.10">
    <property type="entry name" value="RNA-binding S4 domain"/>
    <property type="match status" value="1"/>
</dbReference>
<keyword evidence="4" id="KW-0698">rRNA processing</keyword>
<feature type="active site" evidence="7">
    <location>
        <position position="164"/>
    </location>
</feature>
<dbReference type="InterPro" id="IPR006225">
    <property type="entry name" value="PsdUridine_synth_RluC/D"/>
</dbReference>
<dbReference type="NCBIfam" id="NF008249">
    <property type="entry name" value="PRK11025.1"/>
    <property type="match status" value="1"/>
</dbReference>
<dbReference type="PROSITE" id="PS50889">
    <property type="entry name" value="S4"/>
    <property type="match status" value="1"/>
</dbReference>
<evidence type="ECO:0000256" key="3">
    <source>
        <dbReference type="ARBA" id="ARBA00010876"/>
    </source>
</evidence>
<feature type="domain" description="RNA-binding S4" evidence="10">
    <location>
        <begin position="40"/>
        <end position="99"/>
    </location>
</feature>
<dbReference type="Pfam" id="PF00849">
    <property type="entry name" value="PseudoU_synth_2"/>
    <property type="match status" value="1"/>
</dbReference>
<sequence>MLALRAFASSWYNRVFICVNDRGTVSKVSFYRVEVDRAGQRVDNFLIGYWKRVPKSRVYRVLRKGEVRVNGKRVKPEYRLQADDEIRIPPVRVSEKPVNTAVPGQQLRHQLDKAILYEDDWLVAINKPHGLAVHGGSGIALGLIESYRVIRPELKFVELVHRLDRDTSGVVLIAKKRSALKTLQDAFRQKHEVRKTYWCLVHGTWPDDLDRVEAPLRKNEANGGERIVTVAPDGKPSLTRFRVLKHYDKATWVEAQPVTGRTHQIRVHTQYAGHPILGDTKYQTPRAEALCRSLGLGRLFLHAAQIRVPHPDSGEPLTVQAPLDPALTRLLTDLSRQDTSR</sequence>
<dbReference type="InterPro" id="IPR006145">
    <property type="entry name" value="PsdUridine_synth_RsuA/RluA"/>
</dbReference>
<dbReference type="GO" id="GO:0003723">
    <property type="term" value="F:RNA binding"/>
    <property type="evidence" value="ECO:0007669"/>
    <property type="project" value="UniProtKB-KW"/>
</dbReference>
<evidence type="ECO:0000256" key="5">
    <source>
        <dbReference type="ARBA" id="ARBA00022884"/>
    </source>
</evidence>
<evidence type="ECO:0000313" key="12">
    <source>
        <dbReference type="Proteomes" id="UP000626148"/>
    </source>
</evidence>
<dbReference type="InterPro" id="IPR050188">
    <property type="entry name" value="RluA_PseudoU_synthase"/>
</dbReference>
<gene>
    <name evidence="11" type="ORF">GCM10007392_18890</name>
</gene>
<evidence type="ECO:0000256" key="1">
    <source>
        <dbReference type="ARBA" id="ARBA00000381"/>
    </source>
</evidence>
<dbReference type="SUPFAM" id="SSF55174">
    <property type="entry name" value="Alpha-L RNA-binding motif"/>
    <property type="match status" value="1"/>
</dbReference>
<organism evidence="11 12">
    <name type="scientific">Saccharospirillum salsuginis</name>
    <dbReference type="NCBI Taxonomy" id="418750"/>
    <lineage>
        <taxon>Bacteria</taxon>
        <taxon>Pseudomonadati</taxon>
        <taxon>Pseudomonadota</taxon>
        <taxon>Gammaproteobacteria</taxon>
        <taxon>Oceanospirillales</taxon>
        <taxon>Saccharospirillaceae</taxon>
        <taxon>Saccharospirillum</taxon>
    </lineage>
</organism>
<reference evidence="11" key="1">
    <citation type="journal article" date="2014" name="Int. J. Syst. Evol. Microbiol.">
        <title>Complete genome sequence of Corynebacterium casei LMG S-19264T (=DSM 44701T), isolated from a smear-ripened cheese.</title>
        <authorList>
            <consortium name="US DOE Joint Genome Institute (JGI-PGF)"/>
            <person name="Walter F."/>
            <person name="Albersmeier A."/>
            <person name="Kalinowski J."/>
            <person name="Ruckert C."/>
        </authorList>
    </citation>
    <scope>NUCLEOTIDE SEQUENCE</scope>
    <source>
        <strain evidence="11">KCTC 22169</strain>
    </source>
</reference>
<dbReference type="Gene3D" id="3.30.2350.10">
    <property type="entry name" value="Pseudouridine synthase"/>
    <property type="match status" value="1"/>
</dbReference>
<dbReference type="InterPro" id="IPR020103">
    <property type="entry name" value="PsdUridine_synth_cat_dom_sf"/>
</dbReference>
<keyword evidence="12" id="KW-1185">Reference proteome</keyword>
<comment type="function">
    <text evidence="2">Responsible for synthesis of pseudouridine from uracil at positions 955, 2504 and 2580 in 23S ribosomal RNA.</text>
</comment>
<evidence type="ECO:0000313" key="11">
    <source>
        <dbReference type="EMBL" id="GGX51813.1"/>
    </source>
</evidence>
<dbReference type="GO" id="GO:0160141">
    <property type="term" value="F:23S rRNA pseudouridine(955/2504/2580) synthase activity"/>
    <property type="evidence" value="ECO:0007669"/>
    <property type="project" value="UniProtKB-EC"/>
</dbReference>
<dbReference type="Pfam" id="PF01479">
    <property type="entry name" value="S4"/>
    <property type="match status" value="1"/>
</dbReference>
<dbReference type="EMBL" id="BMXR01000004">
    <property type="protein sequence ID" value="GGX51813.1"/>
    <property type="molecule type" value="Genomic_DNA"/>
</dbReference>
<evidence type="ECO:0000256" key="4">
    <source>
        <dbReference type="ARBA" id="ARBA00022552"/>
    </source>
</evidence>
<dbReference type="CDD" id="cd00165">
    <property type="entry name" value="S4"/>
    <property type="match status" value="1"/>
</dbReference>
<dbReference type="Proteomes" id="UP000626148">
    <property type="component" value="Unassembled WGS sequence"/>
</dbReference>
<proteinExistence type="inferred from homology"/>
<dbReference type="EC" id="5.4.99.-" evidence="9"/>
<evidence type="ECO:0000256" key="9">
    <source>
        <dbReference type="RuleBase" id="RU362028"/>
    </source>
</evidence>